<protein>
    <submittedName>
        <fullName evidence="1">Uncharacterized protein</fullName>
    </submittedName>
</protein>
<sequence>LAWMAFIIYILTIEINEMKETQTAQTTPLSKIDVNEIKKAKAAQTIPLSELDASSYTYQDANNDVGCDSKYTENLQRAIFQRNYQNKWFIWYGIIEKANSDFVDLDVDNFGSADISVKFADPDAGTMLMKGDRLTIRFQMKKPGGCILPFRGKNAQIINL</sequence>
<comment type="caution">
    <text evidence="1">The sequence shown here is derived from an EMBL/GenBank/DDBJ whole genome shotgun (WGS) entry which is preliminary data.</text>
</comment>
<dbReference type="RefSeq" id="WP_248943123.1">
    <property type="nucleotide sequence ID" value="NZ_JAKIKS010000194.1"/>
</dbReference>
<keyword evidence="2" id="KW-1185">Reference proteome</keyword>
<organism evidence="1 2">
    <name type="scientific">Shewanella surugensis</name>
    <dbReference type="NCBI Taxonomy" id="212020"/>
    <lineage>
        <taxon>Bacteria</taxon>
        <taxon>Pseudomonadati</taxon>
        <taxon>Pseudomonadota</taxon>
        <taxon>Gammaproteobacteria</taxon>
        <taxon>Alteromonadales</taxon>
        <taxon>Shewanellaceae</taxon>
        <taxon>Shewanella</taxon>
    </lineage>
</organism>
<feature type="non-terminal residue" evidence="1">
    <location>
        <position position="1"/>
    </location>
</feature>
<name>A0ABT0LKJ4_9GAMM</name>
<evidence type="ECO:0000313" key="2">
    <source>
        <dbReference type="Proteomes" id="UP001203423"/>
    </source>
</evidence>
<dbReference type="EMBL" id="JAKIKS010000194">
    <property type="protein sequence ID" value="MCL1127686.1"/>
    <property type="molecule type" value="Genomic_DNA"/>
</dbReference>
<reference evidence="1 2" key="1">
    <citation type="submission" date="2022-01" db="EMBL/GenBank/DDBJ databases">
        <title>Whole genome-based taxonomy of the Shewanellaceae.</title>
        <authorList>
            <person name="Martin-Rodriguez A.J."/>
        </authorList>
    </citation>
    <scope>NUCLEOTIDE SEQUENCE [LARGE SCALE GENOMIC DNA]</scope>
    <source>
        <strain evidence="1 2">DSM 17177</strain>
    </source>
</reference>
<gene>
    <name evidence="1" type="ORF">L2764_25235</name>
</gene>
<accession>A0ABT0LKJ4</accession>
<evidence type="ECO:0000313" key="1">
    <source>
        <dbReference type="EMBL" id="MCL1127686.1"/>
    </source>
</evidence>
<proteinExistence type="predicted"/>
<dbReference type="Proteomes" id="UP001203423">
    <property type="component" value="Unassembled WGS sequence"/>
</dbReference>